<keyword evidence="1 2" id="KW-0238">DNA-binding</keyword>
<evidence type="ECO:0000256" key="2">
    <source>
        <dbReference type="PROSITE-ProRule" id="PRU00335"/>
    </source>
</evidence>
<dbReference type="EMBL" id="JAVLUS010000002">
    <property type="protein sequence ID" value="MDS1112718.1"/>
    <property type="molecule type" value="Genomic_DNA"/>
</dbReference>
<name>A0ABU2GMN3_9ACTN</name>
<accession>A0ABU2GMN3</accession>
<dbReference type="InterPro" id="IPR041583">
    <property type="entry name" value="TetR_C_31"/>
</dbReference>
<protein>
    <submittedName>
        <fullName evidence="4">TetR family transcriptional regulator</fullName>
    </submittedName>
</protein>
<sequence length="197" mass="21460">MSTHNGDRRELIATSGIRIIAGQGVRALTHRAIDREAGLPEGTTSYHARTRDALLALIVEELTTRSIADTAAFAAAMDGLSNVIVGPDQLAAQITDLIESLTDRRDDMKARYALMLELDDRSNLRLRLTTHSDVHDLSERATASALAQAGLPHTREHVARLLTLADALVLYSTAIGDPKAREILANYLRGSLQQQDD</sequence>
<dbReference type="PROSITE" id="PS50977">
    <property type="entry name" value="HTH_TETR_2"/>
    <property type="match status" value="1"/>
</dbReference>
<dbReference type="InterPro" id="IPR009057">
    <property type="entry name" value="Homeodomain-like_sf"/>
</dbReference>
<dbReference type="SUPFAM" id="SSF46689">
    <property type="entry name" value="Homeodomain-like"/>
    <property type="match status" value="1"/>
</dbReference>
<dbReference type="Pfam" id="PF17940">
    <property type="entry name" value="TetR_C_31"/>
    <property type="match status" value="1"/>
</dbReference>
<evidence type="ECO:0000313" key="5">
    <source>
        <dbReference type="Proteomes" id="UP001265083"/>
    </source>
</evidence>
<feature type="DNA-binding region" description="H-T-H motif" evidence="2">
    <location>
        <begin position="29"/>
        <end position="48"/>
    </location>
</feature>
<dbReference type="Proteomes" id="UP001265083">
    <property type="component" value="Unassembled WGS sequence"/>
</dbReference>
<proteinExistence type="predicted"/>
<evidence type="ECO:0000256" key="1">
    <source>
        <dbReference type="ARBA" id="ARBA00023125"/>
    </source>
</evidence>
<evidence type="ECO:0000313" key="4">
    <source>
        <dbReference type="EMBL" id="MDS1112718.1"/>
    </source>
</evidence>
<feature type="domain" description="HTH tetR-type" evidence="3">
    <location>
        <begin position="6"/>
        <end position="66"/>
    </location>
</feature>
<organism evidence="4 5">
    <name type="scientific">Gordonia westfalica</name>
    <dbReference type="NCBI Taxonomy" id="158898"/>
    <lineage>
        <taxon>Bacteria</taxon>
        <taxon>Bacillati</taxon>
        <taxon>Actinomycetota</taxon>
        <taxon>Actinomycetes</taxon>
        <taxon>Mycobacteriales</taxon>
        <taxon>Gordoniaceae</taxon>
        <taxon>Gordonia</taxon>
    </lineage>
</organism>
<reference evidence="4 5" key="1">
    <citation type="submission" date="2023-08" db="EMBL/GenBank/DDBJ databases">
        <title>Bioegradation of LLDPE and BLDPE plastic by marine bacteria from coast plastic debris.</title>
        <authorList>
            <person name="Rong Z."/>
        </authorList>
    </citation>
    <scope>NUCLEOTIDE SEQUENCE [LARGE SCALE GENOMIC DNA]</scope>
    <source>
        <strain evidence="4 5">Z-2</strain>
    </source>
</reference>
<evidence type="ECO:0000259" key="3">
    <source>
        <dbReference type="PROSITE" id="PS50977"/>
    </source>
</evidence>
<dbReference type="RefSeq" id="WP_248664786.1">
    <property type="nucleotide sequence ID" value="NZ_JAVLUS010000002.1"/>
</dbReference>
<comment type="caution">
    <text evidence="4">The sequence shown here is derived from an EMBL/GenBank/DDBJ whole genome shotgun (WGS) entry which is preliminary data.</text>
</comment>
<dbReference type="Gene3D" id="1.10.357.10">
    <property type="entry name" value="Tetracycline Repressor, domain 2"/>
    <property type="match status" value="1"/>
</dbReference>
<gene>
    <name evidence="4" type="ORF">RD149_02960</name>
</gene>
<keyword evidence="5" id="KW-1185">Reference proteome</keyword>
<dbReference type="InterPro" id="IPR001647">
    <property type="entry name" value="HTH_TetR"/>
</dbReference>